<proteinExistence type="predicted"/>
<comment type="caution">
    <text evidence="1">The sequence shown here is derived from an EMBL/GenBank/DDBJ whole genome shotgun (WGS) entry which is preliminary data.</text>
</comment>
<reference evidence="1" key="2">
    <citation type="journal article" date="2020" name="Nat. Commun.">
        <title>Large-scale genome sequencing of mycorrhizal fungi provides insights into the early evolution of symbiotic traits.</title>
        <authorList>
            <person name="Miyauchi S."/>
            <person name="Kiss E."/>
            <person name="Kuo A."/>
            <person name="Drula E."/>
            <person name="Kohler A."/>
            <person name="Sanchez-Garcia M."/>
            <person name="Morin E."/>
            <person name="Andreopoulos B."/>
            <person name="Barry K.W."/>
            <person name="Bonito G."/>
            <person name="Buee M."/>
            <person name="Carver A."/>
            <person name="Chen C."/>
            <person name="Cichocki N."/>
            <person name="Clum A."/>
            <person name="Culley D."/>
            <person name="Crous P.W."/>
            <person name="Fauchery L."/>
            <person name="Girlanda M."/>
            <person name="Hayes R.D."/>
            <person name="Keri Z."/>
            <person name="LaButti K."/>
            <person name="Lipzen A."/>
            <person name="Lombard V."/>
            <person name="Magnuson J."/>
            <person name="Maillard F."/>
            <person name="Murat C."/>
            <person name="Nolan M."/>
            <person name="Ohm R.A."/>
            <person name="Pangilinan J."/>
            <person name="Pereira M.F."/>
            <person name="Perotto S."/>
            <person name="Peter M."/>
            <person name="Pfister S."/>
            <person name="Riley R."/>
            <person name="Sitrit Y."/>
            <person name="Stielow J.B."/>
            <person name="Szollosi G."/>
            <person name="Zifcakova L."/>
            <person name="Stursova M."/>
            <person name="Spatafora J.W."/>
            <person name="Tedersoo L."/>
            <person name="Vaario L.M."/>
            <person name="Yamada A."/>
            <person name="Yan M."/>
            <person name="Wang P."/>
            <person name="Xu J."/>
            <person name="Bruns T."/>
            <person name="Baldrian P."/>
            <person name="Vilgalys R."/>
            <person name="Dunand C."/>
            <person name="Henrissat B."/>
            <person name="Grigoriev I.V."/>
            <person name="Hibbett D."/>
            <person name="Nagy L.G."/>
            <person name="Martin F.M."/>
        </authorList>
    </citation>
    <scope>NUCLEOTIDE SEQUENCE</scope>
    <source>
        <strain evidence="1">P2</strain>
    </source>
</reference>
<evidence type="ECO:0000313" key="2">
    <source>
        <dbReference type="Proteomes" id="UP000886501"/>
    </source>
</evidence>
<dbReference type="EMBL" id="MU117971">
    <property type="protein sequence ID" value="KAF9652031.1"/>
    <property type="molecule type" value="Genomic_DNA"/>
</dbReference>
<accession>A0ACB6ZRH0</accession>
<sequence>MGVLCSKPRTLEGGHKVIGTTHTLNGDGASGEDRIPVNPRQAALEAAEMRKQREQRRGTNTVNPNAGKLSSQLAAKNKSKGPEPRQPDKPVVSTRLLLRCRLDYG</sequence>
<evidence type="ECO:0000313" key="1">
    <source>
        <dbReference type="EMBL" id="KAF9652031.1"/>
    </source>
</evidence>
<dbReference type="Proteomes" id="UP000886501">
    <property type="component" value="Unassembled WGS sequence"/>
</dbReference>
<keyword evidence="2" id="KW-1185">Reference proteome</keyword>
<organism evidence="1 2">
    <name type="scientific">Thelephora ganbajun</name>
    <name type="common">Ganba fungus</name>
    <dbReference type="NCBI Taxonomy" id="370292"/>
    <lineage>
        <taxon>Eukaryota</taxon>
        <taxon>Fungi</taxon>
        <taxon>Dikarya</taxon>
        <taxon>Basidiomycota</taxon>
        <taxon>Agaricomycotina</taxon>
        <taxon>Agaricomycetes</taxon>
        <taxon>Thelephorales</taxon>
        <taxon>Thelephoraceae</taxon>
        <taxon>Thelephora</taxon>
    </lineage>
</organism>
<name>A0ACB6ZRH0_THEGA</name>
<protein>
    <submittedName>
        <fullName evidence="1">Uncharacterized protein</fullName>
    </submittedName>
</protein>
<reference evidence="1" key="1">
    <citation type="submission" date="2019-10" db="EMBL/GenBank/DDBJ databases">
        <authorList>
            <consortium name="DOE Joint Genome Institute"/>
            <person name="Kuo A."/>
            <person name="Miyauchi S."/>
            <person name="Kiss E."/>
            <person name="Drula E."/>
            <person name="Kohler A."/>
            <person name="Sanchez-Garcia M."/>
            <person name="Andreopoulos B."/>
            <person name="Barry K.W."/>
            <person name="Bonito G."/>
            <person name="Buee M."/>
            <person name="Carver A."/>
            <person name="Chen C."/>
            <person name="Cichocki N."/>
            <person name="Clum A."/>
            <person name="Culley D."/>
            <person name="Crous P.W."/>
            <person name="Fauchery L."/>
            <person name="Girlanda M."/>
            <person name="Hayes R."/>
            <person name="Keri Z."/>
            <person name="Labutti K."/>
            <person name="Lipzen A."/>
            <person name="Lombard V."/>
            <person name="Magnuson J."/>
            <person name="Maillard F."/>
            <person name="Morin E."/>
            <person name="Murat C."/>
            <person name="Nolan M."/>
            <person name="Ohm R."/>
            <person name="Pangilinan J."/>
            <person name="Pereira M."/>
            <person name="Perotto S."/>
            <person name="Peter M."/>
            <person name="Riley R."/>
            <person name="Sitrit Y."/>
            <person name="Stielow B."/>
            <person name="Szollosi G."/>
            <person name="Zifcakova L."/>
            <person name="Stursova M."/>
            <person name="Spatafora J.W."/>
            <person name="Tedersoo L."/>
            <person name="Vaario L.-M."/>
            <person name="Yamada A."/>
            <person name="Yan M."/>
            <person name="Wang P."/>
            <person name="Xu J."/>
            <person name="Bruns T."/>
            <person name="Baldrian P."/>
            <person name="Vilgalys R."/>
            <person name="Henrissat B."/>
            <person name="Grigoriev I.V."/>
            <person name="Hibbett D."/>
            <person name="Nagy L.G."/>
            <person name="Martin F.M."/>
        </authorList>
    </citation>
    <scope>NUCLEOTIDE SEQUENCE</scope>
    <source>
        <strain evidence="1">P2</strain>
    </source>
</reference>
<gene>
    <name evidence="1" type="ORF">BDM02DRAFT_3089999</name>
</gene>